<reference evidence="1 2" key="1">
    <citation type="submission" date="2015-09" db="EMBL/GenBank/DDBJ databases">
        <title>Genome announcement of multiple Pseudomonas syringae strains.</title>
        <authorList>
            <person name="Thakur S."/>
            <person name="Wang P.W."/>
            <person name="Gong Y."/>
            <person name="Weir B.S."/>
            <person name="Guttman D.S."/>
        </authorList>
    </citation>
    <scope>NUCLEOTIDE SEQUENCE [LARGE SCALE GENOMIC DNA]</scope>
    <source>
        <strain evidence="1 2">ICMP2823</strain>
    </source>
</reference>
<sequence length="160" mass="17514">MQTIQLHEMLTVHLHIDTPQSLFQPRQGQRSSSSSSGILGGEFQGQCLRGKVVPGGSLFLVAQDEELVRFSLYYTLLTDDGVSIDVVGEGLTAIDGTPGKEPQDSVLRIAASFSRCTCNIQFSVPAGDYQYLQTHLYIGRVHVMTGSDEMTISIFQVDET</sequence>
<dbReference type="Pfam" id="PF11578">
    <property type="entry name" value="DUF3237"/>
    <property type="match status" value="1"/>
</dbReference>
<proteinExistence type="predicted"/>
<name>A0A0P9LXT7_PSECA</name>
<dbReference type="AlphaFoldDB" id="A0A0P9LXT7"/>
<protein>
    <submittedName>
        <fullName evidence="1">Uncharacterized protein</fullName>
    </submittedName>
</protein>
<accession>A0A0P9LXT7</accession>
<dbReference type="Gene3D" id="2.40.160.20">
    <property type="match status" value="1"/>
</dbReference>
<comment type="caution">
    <text evidence="1">The sequence shown here is derived from an EMBL/GenBank/DDBJ whole genome shotgun (WGS) entry which is preliminary data.</text>
</comment>
<dbReference type="RefSeq" id="WP_054998839.1">
    <property type="nucleotide sequence ID" value="NZ_LJPX01000070.1"/>
</dbReference>
<evidence type="ECO:0000313" key="2">
    <source>
        <dbReference type="Proteomes" id="UP000050564"/>
    </source>
</evidence>
<dbReference type="PATRIC" id="fig|86840.3.peg.801"/>
<evidence type="ECO:0000313" key="1">
    <source>
        <dbReference type="EMBL" id="KPW80362.1"/>
    </source>
</evidence>
<dbReference type="EMBL" id="LJPX01000070">
    <property type="protein sequence ID" value="KPW80362.1"/>
    <property type="molecule type" value="Genomic_DNA"/>
</dbReference>
<dbReference type="Proteomes" id="UP000050564">
    <property type="component" value="Unassembled WGS sequence"/>
</dbReference>
<organism evidence="1 2">
    <name type="scientific">Pseudomonas cannabina</name>
    <dbReference type="NCBI Taxonomy" id="86840"/>
    <lineage>
        <taxon>Bacteria</taxon>
        <taxon>Pseudomonadati</taxon>
        <taxon>Pseudomonadota</taxon>
        <taxon>Gammaproteobacteria</taxon>
        <taxon>Pseudomonadales</taxon>
        <taxon>Pseudomonadaceae</taxon>
        <taxon>Pseudomonas</taxon>
    </lineage>
</organism>
<gene>
    <name evidence="1" type="ORF">ALO81_00505</name>
</gene>